<reference evidence="2 3" key="1">
    <citation type="submission" date="2023-05" db="EMBL/GenBank/DDBJ databases">
        <title>A 100% complete, gapless, phased diploid assembly of the Scenedesmus obliquus UTEX 3031 genome.</title>
        <authorList>
            <person name="Biondi T.C."/>
            <person name="Hanschen E.R."/>
            <person name="Kwon T."/>
            <person name="Eng W."/>
            <person name="Kruse C.P.S."/>
            <person name="Koehler S.I."/>
            <person name="Kunde Y."/>
            <person name="Gleasner C.D."/>
            <person name="You Mak K.T."/>
            <person name="Polle J."/>
            <person name="Hovde B.T."/>
            <person name="Starkenburg S.R."/>
        </authorList>
    </citation>
    <scope>NUCLEOTIDE SEQUENCE [LARGE SCALE GENOMIC DNA]</scope>
    <source>
        <strain evidence="2 3">DOE0152z</strain>
    </source>
</reference>
<feature type="region of interest" description="Disordered" evidence="1">
    <location>
        <begin position="85"/>
        <end position="124"/>
    </location>
</feature>
<evidence type="ECO:0000256" key="1">
    <source>
        <dbReference type="SAM" id="MobiDB-lite"/>
    </source>
</evidence>
<keyword evidence="3" id="KW-1185">Reference proteome</keyword>
<dbReference type="EMBL" id="CP126221">
    <property type="protein sequence ID" value="WIA22187.1"/>
    <property type="molecule type" value="Genomic_DNA"/>
</dbReference>
<evidence type="ECO:0000313" key="2">
    <source>
        <dbReference type="EMBL" id="WIA22187.1"/>
    </source>
</evidence>
<evidence type="ECO:0000313" key="3">
    <source>
        <dbReference type="Proteomes" id="UP001244341"/>
    </source>
</evidence>
<gene>
    <name evidence="2" type="ORF">OEZ85_004521</name>
</gene>
<dbReference type="Proteomes" id="UP001244341">
    <property type="component" value="Chromosome 14b"/>
</dbReference>
<name>A0ABY8UPJ2_TETOB</name>
<organism evidence="2 3">
    <name type="scientific">Tetradesmus obliquus</name>
    <name type="common">Green alga</name>
    <name type="synonym">Acutodesmus obliquus</name>
    <dbReference type="NCBI Taxonomy" id="3088"/>
    <lineage>
        <taxon>Eukaryota</taxon>
        <taxon>Viridiplantae</taxon>
        <taxon>Chlorophyta</taxon>
        <taxon>core chlorophytes</taxon>
        <taxon>Chlorophyceae</taxon>
        <taxon>CS clade</taxon>
        <taxon>Sphaeropleales</taxon>
        <taxon>Scenedesmaceae</taxon>
        <taxon>Tetradesmus</taxon>
    </lineage>
</organism>
<feature type="compositionally biased region" description="Low complexity" evidence="1">
    <location>
        <begin position="85"/>
        <end position="105"/>
    </location>
</feature>
<proteinExistence type="predicted"/>
<protein>
    <submittedName>
        <fullName evidence="2">Uncharacterized protein</fullName>
    </submittedName>
</protein>
<accession>A0ABY8UPJ2</accession>
<sequence length="124" mass="13621">MWASVRRAFSASGPYDLSLADWQQSLFWAFTGILALGACISSTNQRVNAEYGRLALQQQKNELLREVLRVQQQAAKQQQQLQQFEAALKGQDSSSSSSSSSGSSSARRQPWAPLKQQLLSSLSG</sequence>